<evidence type="ECO:0000256" key="2">
    <source>
        <dbReference type="ARBA" id="ARBA00023002"/>
    </source>
</evidence>
<dbReference type="PANTHER" id="PTHR24320">
    <property type="entry name" value="RETINOL DEHYDROGENASE"/>
    <property type="match status" value="1"/>
</dbReference>
<accession>A0AAD9YZB5</accession>
<dbReference type="Proteomes" id="UP001276659">
    <property type="component" value="Unassembled WGS sequence"/>
</dbReference>
<name>A0AAD9YZB5_9LECA</name>
<dbReference type="PANTHER" id="PTHR24320:SF283">
    <property type="entry name" value="RETINOL DEHYDROGENASE 11"/>
    <property type="match status" value="1"/>
</dbReference>
<evidence type="ECO:0000256" key="1">
    <source>
        <dbReference type="ARBA" id="ARBA00006484"/>
    </source>
</evidence>
<protein>
    <recommendedName>
        <fullName evidence="6">Short-chain dehydrogenase</fullName>
    </recommendedName>
</protein>
<dbReference type="InterPro" id="IPR002347">
    <property type="entry name" value="SDR_fam"/>
</dbReference>
<dbReference type="PRINTS" id="PR00080">
    <property type="entry name" value="SDRFAMILY"/>
</dbReference>
<dbReference type="PRINTS" id="PR00081">
    <property type="entry name" value="GDHRDH"/>
</dbReference>
<evidence type="ECO:0000313" key="5">
    <source>
        <dbReference type="Proteomes" id="UP001276659"/>
    </source>
</evidence>
<keyword evidence="5" id="KW-1185">Reference proteome</keyword>
<evidence type="ECO:0008006" key="6">
    <source>
        <dbReference type="Google" id="ProtNLM"/>
    </source>
</evidence>
<dbReference type="AlphaFoldDB" id="A0AAD9YZB5"/>
<dbReference type="Gene3D" id="3.40.50.720">
    <property type="entry name" value="NAD(P)-binding Rossmann-like Domain"/>
    <property type="match status" value="1"/>
</dbReference>
<evidence type="ECO:0000256" key="3">
    <source>
        <dbReference type="RuleBase" id="RU000363"/>
    </source>
</evidence>
<evidence type="ECO:0000313" key="4">
    <source>
        <dbReference type="EMBL" id="KAK3168360.1"/>
    </source>
</evidence>
<dbReference type="InterPro" id="IPR036291">
    <property type="entry name" value="NAD(P)-bd_dom_sf"/>
</dbReference>
<dbReference type="SUPFAM" id="SSF51735">
    <property type="entry name" value="NAD(P)-binding Rossmann-fold domains"/>
    <property type="match status" value="1"/>
</dbReference>
<dbReference type="EMBL" id="JASNWA010000010">
    <property type="protein sequence ID" value="KAK3168360.1"/>
    <property type="molecule type" value="Genomic_DNA"/>
</dbReference>
<comment type="caution">
    <text evidence="4">The sequence shown here is derived from an EMBL/GenBank/DDBJ whole genome shotgun (WGS) entry which is preliminary data.</text>
</comment>
<reference evidence="4" key="1">
    <citation type="submission" date="2022-11" db="EMBL/GenBank/DDBJ databases">
        <title>Chromosomal genome sequence assembly and mating type (MAT) locus characterization of the leprose asexual lichenized fungus Lepraria neglecta (Nyl.) Erichsen.</title>
        <authorList>
            <person name="Allen J.L."/>
            <person name="Pfeffer B."/>
        </authorList>
    </citation>
    <scope>NUCLEOTIDE SEQUENCE</scope>
    <source>
        <strain evidence="4">Allen 5258</strain>
    </source>
</reference>
<proteinExistence type="inferred from homology"/>
<sequence>MMEKFGHSTNGSQVVEAFKDVVIGKTFLITGPSDGGIGAETATCLAAGSPSLIIFAGRSLPKIQPVIDRIHSINPQVKTKFISVDLSSQASVREAAANINASVKKIDVLINNAAIMACPFAKTVDGIESQFGTNYIGHFLLANLIMPEMFNAGHGARIVNVSSSAHRFADVRLDDWNFEDGAVYNPLVAYGAAKTANVLFSLALTQKLKNKHVESISLNPGSIRTNLQTYMTDEMRQKSVELYKAQTGRSFTMPERKTIEQGCSTSLVAALDPSITSGSYLEDCNVAEPETYATDREKAQQLWVLSEKLVGQKFDW</sequence>
<keyword evidence="2" id="KW-0560">Oxidoreductase</keyword>
<dbReference type="GO" id="GO:0016491">
    <property type="term" value="F:oxidoreductase activity"/>
    <property type="evidence" value="ECO:0007669"/>
    <property type="project" value="UniProtKB-KW"/>
</dbReference>
<comment type="similarity">
    <text evidence="1 3">Belongs to the short-chain dehydrogenases/reductases (SDR) family.</text>
</comment>
<dbReference type="Pfam" id="PF00106">
    <property type="entry name" value="adh_short"/>
    <property type="match status" value="1"/>
</dbReference>
<gene>
    <name evidence="4" type="ORF">OEA41_004807</name>
</gene>
<organism evidence="4 5">
    <name type="scientific">Lepraria neglecta</name>
    <dbReference type="NCBI Taxonomy" id="209136"/>
    <lineage>
        <taxon>Eukaryota</taxon>
        <taxon>Fungi</taxon>
        <taxon>Dikarya</taxon>
        <taxon>Ascomycota</taxon>
        <taxon>Pezizomycotina</taxon>
        <taxon>Lecanoromycetes</taxon>
        <taxon>OSLEUM clade</taxon>
        <taxon>Lecanoromycetidae</taxon>
        <taxon>Lecanorales</taxon>
        <taxon>Lecanorineae</taxon>
        <taxon>Stereocaulaceae</taxon>
        <taxon>Lepraria</taxon>
    </lineage>
</organism>